<dbReference type="Proteomes" id="UP000178377">
    <property type="component" value="Unassembled WGS sequence"/>
</dbReference>
<gene>
    <name evidence="1" type="ORF">A2722_00125</name>
</gene>
<reference evidence="1 2" key="1">
    <citation type="journal article" date="2016" name="Nat. Commun.">
        <title>Thousands of microbial genomes shed light on interconnected biogeochemical processes in an aquifer system.</title>
        <authorList>
            <person name="Anantharaman K."/>
            <person name="Brown C.T."/>
            <person name="Hug L.A."/>
            <person name="Sharon I."/>
            <person name="Castelle C.J."/>
            <person name="Probst A.J."/>
            <person name="Thomas B.C."/>
            <person name="Singh A."/>
            <person name="Wilkins M.J."/>
            <person name="Karaoz U."/>
            <person name="Brodie E.L."/>
            <person name="Williams K.H."/>
            <person name="Hubbard S.S."/>
            <person name="Banfield J.F."/>
        </authorList>
    </citation>
    <scope>NUCLEOTIDE SEQUENCE [LARGE SCALE GENOMIC DNA]</scope>
</reference>
<protein>
    <submittedName>
        <fullName evidence="1">Uncharacterized protein</fullName>
    </submittedName>
</protein>
<evidence type="ECO:0000313" key="1">
    <source>
        <dbReference type="EMBL" id="OGE89396.1"/>
    </source>
</evidence>
<name>A0A1F5PHM0_9BACT</name>
<proteinExistence type="predicted"/>
<dbReference type="EMBL" id="MFEO01000021">
    <property type="protein sequence ID" value="OGE89396.1"/>
    <property type="molecule type" value="Genomic_DNA"/>
</dbReference>
<dbReference type="STRING" id="1817828.A2722_00125"/>
<evidence type="ECO:0000313" key="2">
    <source>
        <dbReference type="Proteomes" id="UP000178377"/>
    </source>
</evidence>
<sequence>MEKQTSTIPVFRVVAGFETPEQTQRVLSDIIWEAFNCSAQSLFLQRIEPNGTDKTLDLYVRSLDDPKRLNALQQKLGAVSLTVPSIESAPQPPADRRFFCLRVKGEMLTFALVENELFFSSLPVLQP</sequence>
<comment type="caution">
    <text evidence="1">The sequence shown here is derived from an EMBL/GenBank/DDBJ whole genome shotgun (WGS) entry which is preliminary data.</text>
</comment>
<organism evidence="1 2">
    <name type="scientific">Candidatus Doudnabacteria bacterium RIFCSPHIGHO2_01_FULL_50_11</name>
    <dbReference type="NCBI Taxonomy" id="1817828"/>
    <lineage>
        <taxon>Bacteria</taxon>
        <taxon>Candidatus Doudnaibacteriota</taxon>
    </lineage>
</organism>
<dbReference type="AlphaFoldDB" id="A0A1F5PHM0"/>
<accession>A0A1F5PHM0</accession>